<dbReference type="Gene3D" id="3.40.50.300">
    <property type="entry name" value="P-loop containing nucleotide triphosphate hydrolases"/>
    <property type="match status" value="1"/>
</dbReference>
<protein>
    <submittedName>
        <fullName evidence="2">AAA domain protein</fullName>
    </submittedName>
</protein>
<name>I0R4I5_9FIRM</name>
<dbReference type="AlphaFoldDB" id="I0R4I5"/>
<feature type="domain" description="ATPase AAA-type core" evidence="1">
    <location>
        <begin position="46"/>
        <end position="140"/>
    </location>
</feature>
<dbReference type="eggNOG" id="COG1106">
    <property type="taxonomic scope" value="Bacteria"/>
</dbReference>
<evidence type="ECO:0000313" key="3">
    <source>
        <dbReference type="Proteomes" id="UP000005039"/>
    </source>
</evidence>
<dbReference type="InterPro" id="IPR003959">
    <property type="entry name" value="ATPase_AAA_core"/>
</dbReference>
<dbReference type="SUPFAM" id="SSF52540">
    <property type="entry name" value="P-loop containing nucleoside triphosphate hydrolases"/>
    <property type="match status" value="1"/>
</dbReference>
<dbReference type="Proteomes" id="UP000005039">
    <property type="component" value="Unassembled WGS sequence"/>
</dbReference>
<reference evidence="2 3" key="1">
    <citation type="submission" date="2012-03" db="EMBL/GenBank/DDBJ databases">
        <authorList>
            <person name="Durkin A.S."/>
            <person name="McCorrison J."/>
            <person name="Torralba M."/>
            <person name="Gillis M."/>
            <person name="Methe B."/>
            <person name="Sutton G."/>
            <person name="Nelson K.E."/>
        </authorList>
    </citation>
    <scope>NUCLEOTIDE SEQUENCE [LARGE SCALE GENOMIC DNA]</scope>
    <source>
        <strain evidence="2 3">F0468</strain>
    </source>
</reference>
<organism evidence="2 3">
    <name type="scientific">Lachnoanaerobaculum saburreum F0468</name>
    <dbReference type="NCBI Taxonomy" id="1095750"/>
    <lineage>
        <taxon>Bacteria</taxon>
        <taxon>Bacillati</taxon>
        <taxon>Bacillota</taxon>
        <taxon>Clostridia</taxon>
        <taxon>Lachnospirales</taxon>
        <taxon>Lachnospiraceae</taxon>
        <taxon>Lachnoanaerobaculum</taxon>
    </lineage>
</organism>
<dbReference type="InterPro" id="IPR027417">
    <property type="entry name" value="P-loop_NTPase"/>
</dbReference>
<gene>
    <name evidence="2" type="ORF">HMPREF9970_0940</name>
</gene>
<dbReference type="Pfam" id="PF13304">
    <property type="entry name" value="AAA_21"/>
    <property type="match status" value="1"/>
</dbReference>
<sequence>MFIQFTVENHRSIKSSAVISFAASKDKAFEEYLLRPDEKKALLPVLAIYGANAAGKSNVLHAMMTMKEMVVGNAAKVSKGQKLPWEPFGGTKDSTSFEMVFIFHGVRYTYGFSFDAKKIYKEYLYHRPNGREALIFSRENGVYEFRENVNEQVTLSNRTPDNKLYLVSSNDWNLPQTENAYQWFLEKLTFLMDEEPATSETVAQIAGGDDKKAQILKELLLADLGITDVTIKNT</sequence>
<dbReference type="OrthoDB" id="9809324at2"/>
<dbReference type="GO" id="GO:0005524">
    <property type="term" value="F:ATP binding"/>
    <property type="evidence" value="ECO:0007669"/>
    <property type="project" value="InterPro"/>
</dbReference>
<dbReference type="RefSeq" id="WP_008755047.1">
    <property type="nucleotide sequence ID" value="NZ_AJGH01000130.1"/>
</dbReference>
<comment type="caution">
    <text evidence="2">The sequence shown here is derived from an EMBL/GenBank/DDBJ whole genome shotgun (WGS) entry which is preliminary data.</text>
</comment>
<dbReference type="EMBL" id="AJGH01000130">
    <property type="protein sequence ID" value="EIC94593.1"/>
    <property type="molecule type" value="Genomic_DNA"/>
</dbReference>
<accession>I0R4I5</accession>
<dbReference type="GO" id="GO:0016887">
    <property type="term" value="F:ATP hydrolysis activity"/>
    <property type="evidence" value="ECO:0007669"/>
    <property type="project" value="InterPro"/>
</dbReference>
<proteinExistence type="predicted"/>
<evidence type="ECO:0000259" key="1">
    <source>
        <dbReference type="Pfam" id="PF13304"/>
    </source>
</evidence>
<evidence type="ECO:0000313" key="2">
    <source>
        <dbReference type="EMBL" id="EIC94593.1"/>
    </source>
</evidence>
<feature type="non-terminal residue" evidence="2">
    <location>
        <position position="234"/>
    </location>
</feature>
<keyword evidence="3" id="KW-1185">Reference proteome</keyword>